<dbReference type="Gene3D" id="2.40.50.140">
    <property type="entry name" value="Nucleic acid-binding proteins"/>
    <property type="match status" value="1"/>
</dbReference>
<dbReference type="FunFam" id="2.40.50.140:FF:000047">
    <property type="entry name" value="tyrosine--tRNA ligase, cytoplasmic isoform X2"/>
    <property type="match status" value="1"/>
</dbReference>
<feature type="domain" description="TRNA-binding" evidence="9">
    <location>
        <begin position="213"/>
        <end position="314"/>
    </location>
</feature>
<dbReference type="InterPro" id="IPR002547">
    <property type="entry name" value="tRNA-bd_dom"/>
</dbReference>
<evidence type="ECO:0000256" key="1">
    <source>
        <dbReference type="ARBA" id="ARBA00004496"/>
    </source>
</evidence>
<gene>
    <name evidence="10" type="ORF">TGEB3V08_LOCUS4303</name>
</gene>
<proteinExistence type="predicted"/>
<dbReference type="PROSITE" id="PS50886">
    <property type="entry name" value="TRBD"/>
    <property type="match status" value="1"/>
</dbReference>
<evidence type="ECO:0000256" key="3">
    <source>
        <dbReference type="ARBA" id="ARBA00022555"/>
    </source>
</evidence>
<evidence type="ECO:0000256" key="7">
    <source>
        <dbReference type="SAM" id="Coils"/>
    </source>
</evidence>
<feature type="region of interest" description="Disordered" evidence="8">
    <location>
        <begin position="154"/>
        <end position="208"/>
    </location>
</feature>
<dbReference type="GO" id="GO:0000049">
    <property type="term" value="F:tRNA binding"/>
    <property type="evidence" value="ECO:0007669"/>
    <property type="project" value="UniProtKB-UniRule"/>
</dbReference>
<dbReference type="EMBL" id="OE840471">
    <property type="protein sequence ID" value="CAD7590781.1"/>
    <property type="molecule type" value="Genomic_DNA"/>
</dbReference>
<evidence type="ECO:0000256" key="2">
    <source>
        <dbReference type="ARBA" id="ARBA00022490"/>
    </source>
</evidence>
<evidence type="ECO:0000259" key="9">
    <source>
        <dbReference type="PROSITE" id="PS50886"/>
    </source>
</evidence>
<protein>
    <recommendedName>
        <fullName evidence="9">tRNA-binding domain-containing protein</fullName>
    </recommendedName>
</protein>
<keyword evidence="7" id="KW-0175">Coiled coil</keyword>
<organism evidence="10">
    <name type="scientific">Timema genevievae</name>
    <name type="common">Walking stick</name>
    <dbReference type="NCBI Taxonomy" id="629358"/>
    <lineage>
        <taxon>Eukaryota</taxon>
        <taxon>Metazoa</taxon>
        <taxon>Ecdysozoa</taxon>
        <taxon>Arthropoda</taxon>
        <taxon>Hexapoda</taxon>
        <taxon>Insecta</taxon>
        <taxon>Pterygota</taxon>
        <taxon>Neoptera</taxon>
        <taxon>Polyneoptera</taxon>
        <taxon>Phasmatodea</taxon>
        <taxon>Timematodea</taxon>
        <taxon>Timematoidea</taxon>
        <taxon>Timematidae</taxon>
        <taxon>Timema</taxon>
    </lineage>
</organism>
<accession>A0A7R9JVS2</accession>
<dbReference type="InterPro" id="IPR012340">
    <property type="entry name" value="NA-bd_OB-fold"/>
</dbReference>
<dbReference type="Pfam" id="PF01588">
    <property type="entry name" value="tRNA_bind"/>
    <property type="match status" value="1"/>
</dbReference>
<dbReference type="PANTHER" id="PTHR11586">
    <property type="entry name" value="TRNA-AMINOACYLATION COFACTOR ARC1 FAMILY MEMBER"/>
    <property type="match status" value="1"/>
</dbReference>
<dbReference type="PANTHER" id="PTHR11586:SF33">
    <property type="entry name" value="AMINOACYL TRNA SYNTHASE COMPLEX-INTERACTING MULTIFUNCTIONAL PROTEIN 1"/>
    <property type="match status" value="1"/>
</dbReference>
<evidence type="ECO:0000256" key="6">
    <source>
        <dbReference type="PROSITE-ProRule" id="PRU00209"/>
    </source>
</evidence>
<evidence type="ECO:0000313" key="10">
    <source>
        <dbReference type="EMBL" id="CAD7590781.1"/>
    </source>
</evidence>
<dbReference type="Gene3D" id="1.20.5.340">
    <property type="match status" value="1"/>
</dbReference>
<dbReference type="InterPro" id="IPR051270">
    <property type="entry name" value="Tyrosine-tRNA_ligase_regulator"/>
</dbReference>
<dbReference type="SUPFAM" id="SSF50249">
    <property type="entry name" value="Nucleic acid-binding proteins"/>
    <property type="match status" value="1"/>
</dbReference>
<dbReference type="AlphaFoldDB" id="A0A7R9JVS2"/>
<keyword evidence="3 6" id="KW-0820">tRNA-binding</keyword>
<dbReference type="CDD" id="cd02799">
    <property type="entry name" value="tRNA_bind_EMAP-II_like"/>
    <property type="match status" value="1"/>
</dbReference>
<feature type="coiled-coil region" evidence="7">
    <location>
        <begin position="31"/>
        <end position="91"/>
    </location>
</feature>
<keyword evidence="4 6" id="KW-0694">RNA-binding</keyword>
<comment type="subcellular location">
    <subcellularLocation>
        <location evidence="1">Cytoplasm</location>
    </subcellularLocation>
</comment>
<evidence type="ECO:0000256" key="4">
    <source>
        <dbReference type="ARBA" id="ARBA00022884"/>
    </source>
</evidence>
<name>A0A7R9JVS2_TIMGE</name>
<evidence type="ECO:0000256" key="8">
    <source>
        <dbReference type="SAM" id="MobiDB-lite"/>
    </source>
</evidence>
<sequence>MLFYTRVNVLFYILKLSKKINLLRMATPDLLQRLEKRALIAEQLIDVLRNEVAELKKASESLGHSQLEAENEQLKQEVEEWKSRLIQLELSHGKTQVCNAPPPILSYIRFSNSYSFTYNNLELFNMYFCYDFTYFKVPLPAKNGRMASTTYLASIPTQPPPVEKPPTFEGATQGGDTASDKDKKKEKKAKPATESKEKAGGKGAVTAEEPPVDVGRLDLRVGRIMTAKRHPDADALYVEEVDVGEDKPRTVVSGLVKFVPLEAMQNRLAVLLCNLKPAKMRGVTSEAMVMCASSPDKVEILDPPEGSQPGDEIHVEGYPRVPDPVLNPKKKIFETVAPDLKTDHEGVATYKGSPFTVPGKGVVKAFTLFGVNVK</sequence>
<feature type="compositionally biased region" description="Basic and acidic residues" evidence="8">
    <location>
        <begin position="178"/>
        <end position="200"/>
    </location>
</feature>
<reference evidence="10" key="1">
    <citation type="submission" date="2020-11" db="EMBL/GenBank/DDBJ databases">
        <authorList>
            <person name="Tran Van P."/>
        </authorList>
    </citation>
    <scope>NUCLEOTIDE SEQUENCE</scope>
</reference>
<dbReference type="GO" id="GO:0005737">
    <property type="term" value="C:cytoplasm"/>
    <property type="evidence" value="ECO:0007669"/>
    <property type="project" value="UniProtKB-SubCell"/>
</dbReference>
<keyword evidence="2" id="KW-0963">Cytoplasm</keyword>
<keyword evidence="5" id="KW-0648">Protein biosynthesis</keyword>
<evidence type="ECO:0000256" key="5">
    <source>
        <dbReference type="ARBA" id="ARBA00022917"/>
    </source>
</evidence>
<dbReference type="GO" id="GO:0006412">
    <property type="term" value="P:translation"/>
    <property type="evidence" value="ECO:0007669"/>
    <property type="project" value="UniProtKB-KW"/>
</dbReference>